<dbReference type="Proteomes" id="UP001596024">
    <property type="component" value="Unassembled WGS sequence"/>
</dbReference>
<dbReference type="InterPro" id="IPR002060">
    <property type="entry name" value="Squ/phyt_synthse"/>
</dbReference>
<dbReference type="SUPFAM" id="SSF48576">
    <property type="entry name" value="Terpenoid synthases"/>
    <property type="match status" value="1"/>
</dbReference>
<protein>
    <submittedName>
        <fullName evidence="1">Squalene/phytoene synthase family protein</fullName>
    </submittedName>
</protein>
<evidence type="ECO:0000313" key="1">
    <source>
        <dbReference type="EMBL" id="MFC4723984.1"/>
    </source>
</evidence>
<dbReference type="Gene3D" id="1.10.600.10">
    <property type="entry name" value="Farnesyl Diphosphate Synthase"/>
    <property type="match status" value="1"/>
</dbReference>
<evidence type="ECO:0000313" key="2">
    <source>
        <dbReference type="Proteomes" id="UP001596024"/>
    </source>
</evidence>
<reference evidence="2" key="1">
    <citation type="journal article" date="2019" name="Int. J. Syst. Evol. Microbiol.">
        <title>The Global Catalogue of Microorganisms (GCM) 10K type strain sequencing project: providing services to taxonomists for standard genome sequencing and annotation.</title>
        <authorList>
            <consortium name="The Broad Institute Genomics Platform"/>
            <consortium name="The Broad Institute Genome Sequencing Center for Infectious Disease"/>
            <person name="Wu L."/>
            <person name="Ma J."/>
        </authorList>
    </citation>
    <scope>NUCLEOTIDE SEQUENCE [LARGE SCALE GENOMIC DNA]</scope>
    <source>
        <strain evidence="2">CCUG 62981</strain>
    </source>
</reference>
<proteinExistence type="predicted"/>
<dbReference type="RefSeq" id="WP_371394665.1">
    <property type="nucleotide sequence ID" value="NZ_CP163421.1"/>
</dbReference>
<sequence>MSADSLTDTVRRDDPDRYLAALFAPEPVRARLWALYVFNAEIARIPSSVTEPVIGEMRLAWARDAVSDLFAEPPRVRRHPVYEALAALRGQRGGPALDDLVALIEARNADLGEGAFPDAAERERYVDRSSGLVMQLAAAICAPDWQPGEEGQAALIAAARLWGYSAMLRDFARLCAAGRPPVAEAELTASGASLEALRRGLEPEKALLARTGLVDAARGAAAALDTSRKSLPAEIFPAIGYVMLARPVLKAAKRQSDPYAPLPDSALIMRQLRLLGASLSGRV</sequence>
<comment type="caution">
    <text evidence="1">The sequence shown here is derived from an EMBL/GenBank/DDBJ whole genome shotgun (WGS) entry which is preliminary data.</text>
</comment>
<dbReference type="EMBL" id="JBHSGQ010000001">
    <property type="protein sequence ID" value="MFC4723984.1"/>
    <property type="molecule type" value="Genomic_DNA"/>
</dbReference>
<name>A0ABV9N926_9PROT</name>
<accession>A0ABV9N926</accession>
<dbReference type="InterPro" id="IPR008949">
    <property type="entry name" value="Isoprenoid_synthase_dom_sf"/>
</dbReference>
<dbReference type="Pfam" id="PF00494">
    <property type="entry name" value="SQS_PSY"/>
    <property type="match status" value="1"/>
</dbReference>
<organism evidence="1 2">
    <name type="scientific">Glycocaulis abyssi</name>
    <dbReference type="NCBI Taxonomy" id="1433403"/>
    <lineage>
        <taxon>Bacteria</taxon>
        <taxon>Pseudomonadati</taxon>
        <taxon>Pseudomonadota</taxon>
        <taxon>Alphaproteobacteria</taxon>
        <taxon>Maricaulales</taxon>
        <taxon>Maricaulaceae</taxon>
        <taxon>Glycocaulis</taxon>
    </lineage>
</organism>
<keyword evidence="2" id="KW-1185">Reference proteome</keyword>
<gene>
    <name evidence="1" type="ORF">ACFPB0_01645</name>
</gene>